<evidence type="ECO:0000313" key="3">
    <source>
        <dbReference type="Proteomes" id="UP001501509"/>
    </source>
</evidence>
<proteinExistence type="predicted"/>
<feature type="compositionally biased region" description="Low complexity" evidence="1">
    <location>
        <begin position="37"/>
        <end position="49"/>
    </location>
</feature>
<feature type="compositionally biased region" description="Polar residues" evidence="1">
    <location>
        <begin position="54"/>
        <end position="64"/>
    </location>
</feature>
<sequence>MRAQNQDLATILAAKNLSENGKKDKNKKKPQRNFDPRSAAAFTRGATARRNARQMPTRQLNRGR</sequence>
<organism evidence="2 3">
    <name type="scientific">Actinomadura fulvescens</name>
    <dbReference type="NCBI Taxonomy" id="46160"/>
    <lineage>
        <taxon>Bacteria</taxon>
        <taxon>Bacillati</taxon>
        <taxon>Actinomycetota</taxon>
        <taxon>Actinomycetes</taxon>
        <taxon>Streptosporangiales</taxon>
        <taxon>Thermomonosporaceae</taxon>
        <taxon>Actinomadura</taxon>
    </lineage>
</organism>
<evidence type="ECO:0000313" key="2">
    <source>
        <dbReference type="EMBL" id="GAA2620963.1"/>
    </source>
</evidence>
<dbReference type="Proteomes" id="UP001501509">
    <property type="component" value="Unassembled WGS sequence"/>
</dbReference>
<dbReference type="RefSeq" id="WP_344546397.1">
    <property type="nucleotide sequence ID" value="NZ_BAAATD010000010.1"/>
</dbReference>
<keyword evidence="3" id="KW-1185">Reference proteome</keyword>
<accession>A0ABN3QAC5</accession>
<reference evidence="2 3" key="1">
    <citation type="journal article" date="2019" name="Int. J. Syst. Evol. Microbiol.">
        <title>The Global Catalogue of Microorganisms (GCM) 10K type strain sequencing project: providing services to taxonomists for standard genome sequencing and annotation.</title>
        <authorList>
            <consortium name="The Broad Institute Genomics Platform"/>
            <consortium name="The Broad Institute Genome Sequencing Center for Infectious Disease"/>
            <person name="Wu L."/>
            <person name="Ma J."/>
        </authorList>
    </citation>
    <scope>NUCLEOTIDE SEQUENCE [LARGE SCALE GENOMIC DNA]</scope>
    <source>
        <strain evidence="2 3">JCM 6833</strain>
    </source>
</reference>
<comment type="caution">
    <text evidence="2">The sequence shown here is derived from an EMBL/GenBank/DDBJ whole genome shotgun (WGS) entry which is preliminary data.</text>
</comment>
<protein>
    <submittedName>
        <fullName evidence="2">Uncharacterized protein</fullName>
    </submittedName>
</protein>
<dbReference type="EMBL" id="BAAATD010000010">
    <property type="protein sequence ID" value="GAA2620963.1"/>
    <property type="molecule type" value="Genomic_DNA"/>
</dbReference>
<gene>
    <name evidence="2" type="ORF">GCM10010411_66070</name>
</gene>
<feature type="region of interest" description="Disordered" evidence="1">
    <location>
        <begin position="1"/>
        <end position="64"/>
    </location>
</feature>
<name>A0ABN3QAC5_9ACTN</name>
<evidence type="ECO:0000256" key="1">
    <source>
        <dbReference type="SAM" id="MobiDB-lite"/>
    </source>
</evidence>